<dbReference type="SUPFAM" id="SSF55729">
    <property type="entry name" value="Acyl-CoA N-acyltransferases (Nat)"/>
    <property type="match status" value="1"/>
</dbReference>
<dbReference type="EMBL" id="JAUSQZ010000001">
    <property type="protein sequence ID" value="MDP9830745.1"/>
    <property type="molecule type" value="Genomic_DNA"/>
</dbReference>
<dbReference type="Pfam" id="PF00583">
    <property type="entry name" value="Acetyltransf_1"/>
    <property type="match status" value="1"/>
</dbReference>
<accession>A0ABT9PEZ6</accession>
<gene>
    <name evidence="2" type="ORF">J2S57_006494</name>
</gene>
<reference evidence="2 3" key="1">
    <citation type="submission" date="2023-07" db="EMBL/GenBank/DDBJ databases">
        <title>Sequencing the genomes of 1000 actinobacteria strains.</title>
        <authorList>
            <person name="Klenk H.-P."/>
        </authorList>
    </citation>
    <scope>NUCLEOTIDE SEQUENCE [LARGE SCALE GENOMIC DNA]</scope>
    <source>
        <strain evidence="2 3">DSM 44388</strain>
    </source>
</reference>
<comment type="caution">
    <text evidence="2">The sequence shown here is derived from an EMBL/GenBank/DDBJ whole genome shotgun (WGS) entry which is preliminary data.</text>
</comment>
<protein>
    <recommendedName>
        <fullName evidence="1">N-acetyltransferase domain-containing protein</fullName>
    </recommendedName>
</protein>
<evidence type="ECO:0000313" key="3">
    <source>
        <dbReference type="Proteomes" id="UP001235712"/>
    </source>
</evidence>
<proteinExistence type="predicted"/>
<evidence type="ECO:0000259" key="1">
    <source>
        <dbReference type="PROSITE" id="PS51186"/>
    </source>
</evidence>
<organism evidence="2 3">
    <name type="scientific">Kineosporia succinea</name>
    <dbReference type="NCBI Taxonomy" id="84632"/>
    <lineage>
        <taxon>Bacteria</taxon>
        <taxon>Bacillati</taxon>
        <taxon>Actinomycetota</taxon>
        <taxon>Actinomycetes</taxon>
        <taxon>Kineosporiales</taxon>
        <taxon>Kineosporiaceae</taxon>
        <taxon>Kineosporia</taxon>
    </lineage>
</organism>
<keyword evidence="3" id="KW-1185">Reference proteome</keyword>
<dbReference type="InterPro" id="IPR000182">
    <property type="entry name" value="GNAT_dom"/>
</dbReference>
<dbReference type="Gene3D" id="3.40.630.30">
    <property type="match status" value="1"/>
</dbReference>
<dbReference type="PROSITE" id="PS51186">
    <property type="entry name" value="GNAT"/>
    <property type="match status" value="1"/>
</dbReference>
<dbReference type="Proteomes" id="UP001235712">
    <property type="component" value="Unassembled WGS sequence"/>
</dbReference>
<evidence type="ECO:0000313" key="2">
    <source>
        <dbReference type="EMBL" id="MDP9830745.1"/>
    </source>
</evidence>
<dbReference type="InterPro" id="IPR016181">
    <property type="entry name" value="Acyl_CoA_acyltransferase"/>
</dbReference>
<dbReference type="RefSeq" id="WP_307249851.1">
    <property type="nucleotide sequence ID" value="NZ_JAUSQZ010000001.1"/>
</dbReference>
<feature type="domain" description="N-acetyltransferase" evidence="1">
    <location>
        <begin position="122"/>
        <end position="258"/>
    </location>
</feature>
<sequence length="258" mass="27455">MDLLKLYDDQLRTGSETPGQVSDVRLGPLRLVTLPGGRGFVTYRDLGGADAATIGRLVGEALEHFRADASIEAVRWKARAHDTAPGLHEALLRNGFEPARPESIMVGEAAVLATGGPVPQGVTVRRVTTEAEIRAMSAAADEAFGDPPSGAMADLVLHRMRLDPSIEAWVAEAEGRIVGAGRLDPVPASEFAGLWGGSVLTAWRGRGVYRALTAARARAALAAGRTLIHCDSTEFSRPLLERSGLVKVSSVTPYAWKR</sequence>
<name>A0ABT9PEZ6_9ACTN</name>